<name>A0A4V2WM52_9BACT</name>
<sequence>MKRLLVPILMLLVLLQSFGKWIILAEFRLNRDYIAQNLCENRQRPQLKCNGRCQLMKQWAAEDKAAADAGPKLKLQEIPLLSITVLPKPAVQLLSTARNGRYARCCADFPPNTILRPPARA</sequence>
<gene>
    <name evidence="1" type="ORF">E0486_16525</name>
</gene>
<evidence type="ECO:0000313" key="2">
    <source>
        <dbReference type="Proteomes" id="UP000295164"/>
    </source>
</evidence>
<accession>A0A4V2WM52</accession>
<evidence type="ECO:0000313" key="1">
    <source>
        <dbReference type="EMBL" id="TCZ66520.1"/>
    </source>
</evidence>
<dbReference type="RefSeq" id="WP_131853821.1">
    <property type="nucleotide sequence ID" value="NZ_SKFH01000042.1"/>
</dbReference>
<reference evidence="1 2" key="1">
    <citation type="submission" date="2019-03" db="EMBL/GenBank/DDBJ databases">
        <authorList>
            <person name="Kim M.K.M."/>
        </authorList>
    </citation>
    <scope>NUCLEOTIDE SEQUENCE [LARGE SCALE GENOMIC DNA]</scope>
    <source>
        <strain evidence="1 2">17J68-15</strain>
    </source>
</reference>
<proteinExistence type="predicted"/>
<comment type="caution">
    <text evidence="1">The sequence shown here is derived from an EMBL/GenBank/DDBJ whole genome shotgun (WGS) entry which is preliminary data.</text>
</comment>
<keyword evidence="2" id="KW-1185">Reference proteome</keyword>
<protein>
    <submittedName>
        <fullName evidence="1">Uncharacterized protein</fullName>
    </submittedName>
</protein>
<dbReference type="Proteomes" id="UP000295164">
    <property type="component" value="Unassembled WGS sequence"/>
</dbReference>
<dbReference type="OrthoDB" id="980645at2"/>
<dbReference type="EMBL" id="SKFH01000042">
    <property type="protein sequence ID" value="TCZ66520.1"/>
    <property type="molecule type" value="Genomic_DNA"/>
</dbReference>
<dbReference type="AlphaFoldDB" id="A0A4V2WM52"/>
<organism evidence="1 2">
    <name type="scientific">Flaviaesturariibacter aridisoli</name>
    <dbReference type="NCBI Taxonomy" id="2545761"/>
    <lineage>
        <taxon>Bacteria</taxon>
        <taxon>Pseudomonadati</taxon>
        <taxon>Bacteroidota</taxon>
        <taxon>Chitinophagia</taxon>
        <taxon>Chitinophagales</taxon>
        <taxon>Chitinophagaceae</taxon>
        <taxon>Flaviaestuariibacter</taxon>
    </lineage>
</organism>